<dbReference type="GO" id="GO:0006508">
    <property type="term" value="P:proteolysis"/>
    <property type="evidence" value="ECO:0007669"/>
    <property type="project" value="UniProtKB-KW"/>
</dbReference>
<dbReference type="Gene3D" id="3.40.50.1820">
    <property type="entry name" value="alpha/beta hydrolase"/>
    <property type="match status" value="1"/>
</dbReference>
<reference evidence="8" key="1">
    <citation type="journal article" date="2020" name="Stud. Mycol.">
        <title>101 Dothideomycetes genomes: a test case for predicting lifestyles and emergence of pathogens.</title>
        <authorList>
            <person name="Haridas S."/>
            <person name="Albert R."/>
            <person name="Binder M."/>
            <person name="Bloem J."/>
            <person name="Labutti K."/>
            <person name="Salamov A."/>
            <person name="Andreopoulos B."/>
            <person name="Baker S."/>
            <person name="Barry K."/>
            <person name="Bills G."/>
            <person name="Bluhm B."/>
            <person name="Cannon C."/>
            <person name="Castanera R."/>
            <person name="Culley D."/>
            <person name="Daum C."/>
            <person name="Ezra D."/>
            <person name="Gonzalez J."/>
            <person name="Henrissat B."/>
            <person name="Kuo A."/>
            <person name="Liang C."/>
            <person name="Lipzen A."/>
            <person name="Lutzoni F."/>
            <person name="Magnuson J."/>
            <person name="Mondo S."/>
            <person name="Nolan M."/>
            <person name="Ohm R."/>
            <person name="Pangilinan J."/>
            <person name="Park H.-J."/>
            <person name="Ramirez L."/>
            <person name="Alfaro M."/>
            <person name="Sun H."/>
            <person name="Tritt A."/>
            <person name="Yoshinaga Y."/>
            <person name="Zwiers L.-H."/>
            <person name="Turgeon B."/>
            <person name="Goodwin S."/>
            <person name="Spatafora J."/>
            <person name="Crous P."/>
            <person name="Grigoriev I."/>
        </authorList>
    </citation>
    <scope>NUCLEOTIDE SEQUENCE</scope>
    <source>
        <strain evidence="8">CBS 130266</strain>
    </source>
</reference>
<feature type="domain" description="Peptidase S9 prolyl oligopeptidase catalytic" evidence="7">
    <location>
        <begin position="489"/>
        <end position="698"/>
    </location>
</feature>
<comment type="similarity">
    <text evidence="1">Belongs to the peptidase S9C family.</text>
</comment>
<keyword evidence="4" id="KW-0378">Hydrolase</keyword>
<keyword evidence="3" id="KW-0732">Signal</keyword>
<sequence length="725" mass="79411">MTIKAAKFTPDVLLSAPRRSAGVPNADGSQILYKVSTYSFAEHKWTREIRVLKAESKESTLVTAAEGADEPKWIGKDEVLLLIPGEKGVTNLVVGKVNDFDKSKYTAGTIDASAGNLKIASLSKSSYAVAFSALAKPDGGLYNSEKDNKKKHTTGRLYSSVFVRHWDSWVTSNKNAIWTGTLDASSSSGYNHTTSGKYKLSSLENALEETGLESPIPPFGGTDNFDLSSGGLVFVAKDPELNLATHTKQNLYLALRTSTNSSGFLLSKPQSVEIVGFNGATSSPVFSLNGKAVAFTSMREDGYESDKNHLFVIPDIRRPAWQTHFFTSRDGKGRWDRSPSGIIWSRDGQTLYLLAEDNGRTALFSTPSNVFATSDLPQKLFSGGTPNDVQVLENGKLFITGTSLIDNSAYSLYDPTATNSSTPILISSNSKDGSAFGLSRNQVDEITYKGAEADIHAWVIKPSNFEKGKKYPLAYFIHGGPQGAWGDSWSTRWNPAVFAEQGYVVVAPNPTGSTGYGQELTDAIGEQWGGLPYIDLQKGFEYVEKHLDYVDTDRAVALGASYGGYMINWIQGHDLGRKFKALACHDGVFNIVAQLSTEEVYFPNREFGGAYWEKPEGWHKWDPSRFTSEWATPQLVIHSEKDYRLTIAEGLAAFNVLQSKGVESQFLTFPDENHWVLNPENSLLWHKAVIDFINKHVGLPVWGVEGPAADVLKEAVVEGGHPTKS</sequence>
<dbReference type="FunFam" id="3.40.50.1820:FF:000028">
    <property type="entry name" value="S9 family peptidase"/>
    <property type="match status" value="1"/>
</dbReference>
<evidence type="ECO:0000256" key="2">
    <source>
        <dbReference type="ARBA" id="ARBA00022670"/>
    </source>
</evidence>
<accession>A0A9P4U3R2</accession>
<gene>
    <name evidence="8" type="ORF">EJ08DRAFT_579699</name>
</gene>
<dbReference type="SUPFAM" id="SSF50969">
    <property type="entry name" value="YVTN repeat-like/Quinoprotein amine dehydrogenase"/>
    <property type="match status" value="1"/>
</dbReference>
<keyword evidence="5" id="KW-0720">Serine protease</keyword>
<dbReference type="Pfam" id="PF00326">
    <property type="entry name" value="Peptidase_S9"/>
    <property type="match status" value="1"/>
</dbReference>
<evidence type="ECO:0000313" key="9">
    <source>
        <dbReference type="Proteomes" id="UP000800235"/>
    </source>
</evidence>
<evidence type="ECO:0000256" key="4">
    <source>
        <dbReference type="ARBA" id="ARBA00022801"/>
    </source>
</evidence>
<protein>
    <recommendedName>
        <fullName evidence="6">Dipeptidyl-peptidase V</fullName>
    </recommendedName>
</protein>
<evidence type="ECO:0000313" key="8">
    <source>
        <dbReference type="EMBL" id="KAF2435876.1"/>
    </source>
</evidence>
<dbReference type="GO" id="GO:0004252">
    <property type="term" value="F:serine-type endopeptidase activity"/>
    <property type="evidence" value="ECO:0007669"/>
    <property type="project" value="TreeGrafter"/>
</dbReference>
<dbReference type="AlphaFoldDB" id="A0A9P4U3R2"/>
<dbReference type="InterPro" id="IPR001375">
    <property type="entry name" value="Peptidase_S9_cat"/>
</dbReference>
<dbReference type="Proteomes" id="UP000800235">
    <property type="component" value="Unassembled WGS sequence"/>
</dbReference>
<dbReference type="PANTHER" id="PTHR42776">
    <property type="entry name" value="SERINE PEPTIDASE S9 FAMILY MEMBER"/>
    <property type="match status" value="1"/>
</dbReference>
<evidence type="ECO:0000256" key="5">
    <source>
        <dbReference type="ARBA" id="ARBA00022825"/>
    </source>
</evidence>
<dbReference type="SUPFAM" id="SSF53474">
    <property type="entry name" value="alpha/beta-Hydrolases"/>
    <property type="match status" value="1"/>
</dbReference>
<dbReference type="InterPro" id="IPR029058">
    <property type="entry name" value="AB_hydrolase_fold"/>
</dbReference>
<dbReference type="EMBL" id="MU007012">
    <property type="protein sequence ID" value="KAF2435876.1"/>
    <property type="molecule type" value="Genomic_DNA"/>
</dbReference>
<evidence type="ECO:0000256" key="1">
    <source>
        <dbReference type="ARBA" id="ARBA00010040"/>
    </source>
</evidence>
<dbReference type="InterPro" id="IPR011044">
    <property type="entry name" value="Quino_amine_DH_bsu"/>
</dbReference>
<dbReference type="PANTHER" id="PTHR42776:SF13">
    <property type="entry name" value="DIPEPTIDYL-PEPTIDASE 5"/>
    <property type="match status" value="1"/>
</dbReference>
<keyword evidence="9" id="KW-1185">Reference proteome</keyword>
<evidence type="ECO:0000256" key="3">
    <source>
        <dbReference type="ARBA" id="ARBA00022729"/>
    </source>
</evidence>
<keyword evidence="2" id="KW-0645">Protease</keyword>
<name>A0A9P4U3R2_9PEZI</name>
<evidence type="ECO:0000256" key="6">
    <source>
        <dbReference type="ARBA" id="ARBA00032829"/>
    </source>
</evidence>
<organism evidence="8 9">
    <name type="scientific">Tothia fuscella</name>
    <dbReference type="NCBI Taxonomy" id="1048955"/>
    <lineage>
        <taxon>Eukaryota</taxon>
        <taxon>Fungi</taxon>
        <taxon>Dikarya</taxon>
        <taxon>Ascomycota</taxon>
        <taxon>Pezizomycotina</taxon>
        <taxon>Dothideomycetes</taxon>
        <taxon>Pleosporomycetidae</taxon>
        <taxon>Venturiales</taxon>
        <taxon>Cylindrosympodiaceae</taxon>
        <taxon>Tothia</taxon>
    </lineage>
</organism>
<proteinExistence type="inferred from homology"/>
<evidence type="ECO:0000259" key="7">
    <source>
        <dbReference type="Pfam" id="PF00326"/>
    </source>
</evidence>
<comment type="caution">
    <text evidence="8">The sequence shown here is derived from an EMBL/GenBank/DDBJ whole genome shotgun (WGS) entry which is preliminary data.</text>
</comment>
<dbReference type="OrthoDB" id="416344at2759"/>